<keyword evidence="1" id="KW-0812">Transmembrane</keyword>
<feature type="transmembrane region" description="Helical" evidence="1">
    <location>
        <begin position="185"/>
        <end position="204"/>
    </location>
</feature>
<feature type="transmembrane region" description="Helical" evidence="1">
    <location>
        <begin position="127"/>
        <end position="149"/>
    </location>
</feature>
<evidence type="ECO:0000256" key="1">
    <source>
        <dbReference type="SAM" id="Phobius"/>
    </source>
</evidence>
<feature type="transmembrane region" description="Helical" evidence="1">
    <location>
        <begin position="80"/>
        <end position="107"/>
    </location>
</feature>
<reference evidence="2" key="2">
    <citation type="journal article" date="2022" name="BMC Genomics">
        <title>Comparative genome analysis of mycobacteria focusing on tRNA and non-coding RNA.</title>
        <authorList>
            <person name="Behra P.R.K."/>
            <person name="Pettersson B.M.F."/>
            <person name="Ramesh M."/>
            <person name="Das S."/>
            <person name="Dasgupta S."/>
            <person name="Kirsebom L.A."/>
        </authorList>
    </citation>
    <scope>NUCLEOTIDE SEQUENCE</scope>
    <source>
        <strain evidence="2">DSM 45406</strain>
    </source>
</reference>
<sequence length="212" mass="22505">MTTPRAAALAGVLFALLFGTVLVVLRTSLPPGAELGSQWIDGTSGRLKVAIVLMPFSGIAFLWFIGVLRDGLGRLEDRFFTTVFIGSGLLFLAMVFAGTAVGAGLLASKQFVAEAGTRTEVAAFGQGLLVALTNTYALRMAAVFMMSLATIWLRTRLMPRWLVIATYLVAVAVLIASDVSPWTTVAFPVWVLVVSVLLLVTPAASTRLPDTA</sequence>
<evidence type="ECO:0000313" key="3">
    <source>
        <dbReference type="Proteomes" id="UP001140272"/>
    </source>
</evidence>
<gene>
    <name evidence="2" type="ORF">H7H73_23675</name>
</gene>
<dbReference type="Proteomes" id="UP001140272">
    <property type="component" value="Unassembled WGS sequence"/>
</dbReference>
<dbReference type="AlphaFoldDB" id="A0A9X3BQU4"/>
<keyword evidence="1" id="KW-0472">Membrane</keyword>
<evidence type="ECO:0000313" key="2">
    <source>
        <dbReference type="EMBL" id="MCV7072897.1"/>
    </source>
</evidence>
<comment type="caution">
    <text evidence="2">The sequence shown here is derived from an EMBL/GenBank/DDBJ whole genome shotgun (WGS) entry which is preliminary data.</text>
</comment>
<feature type="transmembrane region" description="Helical" evidence="1">
    <location>
        <begin position="161"/>
        <end position="179"/>
    </location>
</feature>
<accession>A0A9X3BQU4</accession>
<feature type="transmembrane region" description="Helical" evidence="1">
    <location>
        <begin position="50"/>
        <end position="68"/>
    </location>
</feature>
<proteinExistence type="predicted"/>
<reference evidence="2" key="1">
    <citation type="submission" date="2020-07" db="EMBL/GenBank/DDBJ databases">
        <authorList>
            <person name="Pettersson B.M.F."/>
            <person name="Behra P.R.K."/>
            <person name="Ramesh M."/>
            <person name="Das S."/>
            <person name="Dasgupta S."/>
            <person name="Kirsebom L.A."/>
        </authorList>
    </citation>
    <scope>NUCLEOTIDE SEQUENCE</scope>
    <source>
        <strain evidence="2">DSM 45406</strain>
    </source>
</reference>
<organism evidence="2 3">
    <name type="scientific">Mycolicibacterium rufum</name>
    <dbReference type="NCBI Taxonomy" id="318424"/>
    <lineage>
        <taxon>Bacteria</taxon>
        <taxon>Bacillati</taxon>
        <taxon>Actinomycetota</taxon>
        <taxon>Actinomycetes</taxon>
        <taxon>Mycobacteriales</taxon>
        <taxon>Mycobacteriaceae</taxon>
        <taxon>Mycolicibacterium</taxon>
    </lineage>
</organism>
<dbReference type="EMBL" id="JACKRN010000772">
    <property type="protein sequence ID" value="MCV7072897.1"/>
    <property type="molecule type" value="Genomic_DNA"/>
</dbReference>
<keyword evidence="1" id="KW-1133">Transmembrane helix</keyword>
<name>A0A9X3BQU4_9MYCO</name>
<protein>
    <recommendedName>
        <fullName evidence="4">DUF4386 family protein</fullName>
    </recommendedName>
</protein>
<evidence type="ECO:0008006" key="4">
    <source>
        <dbReference type="Google" id="ProtNLM"/>
    </source>
</evidence>